<sequence>MAQLLVSIFEVSLVTSAVIALFLLVSPLLERKYSAGSLCIVWLVLAFRLAVPLSFHLPQPVISIPGPIPVISNVPSAHDSDTVSTVSPGTTGPNANTPAPDTGTNSPRPTSYDAAAAVWAAGVLLFGLAHLAGYIQLRRKIRRYARPVEDQNVLELFERLRLELGVRPGRVSVLKYPAAGSPMLTGFFRPVVLLPDDTCDTGELALILRHELVHFQRRDLWFKLLLACCSTLHWFNPLVWLMAREANRQIENACDQEIVKNKDILTRKKYSETILSAMARDQAKHFSLSTYYHGGKKTMTQRFKNIFDLKTKKRGTSIVAAAVTVILISGVLVACQAQVDTGPSASPSATGASAVTDTSSPSPSAANPSDTSPDAASLAKSWAEAVKNRDGKAQYALMTKALQEKVYDEFSGLNWVTGTSSPWIVSYEAAQADGGARVTFALATSTGPAGGYYQDLTFKTEDGALKIDSISDAHDVPASETADVPSFQSLISLLGLTKDELAKALPEQGVGVDEGGLGFDKTGIRVWFDTETYTKVAQVLIMSDKIDINGARLGDSYDSFKKIFGTPVSDSNGDAHFKYGDIYLSVVRDTATDKVISVYILAENF</sequence>
<dbReference type="PANTHER" id="PTHR34978:SF3">
    <property type="entry name" value="SLR0241 PROTEIN"/>
    <property type="match status" value="1"/>
</dbReference>
<feature type="region of interest" description="Disordered" evidence="1">
    <location>
        <begin position="343"/>
        <end position="376"/>
    </location>
</feature>
<evidence type="ECO:0000313" key="5">
    <source>
        <dbReference type="Proteomes" id="UP000183995"/>
    </source>
</evidence>
<organism evidence="4 5">
    <name type="scientific">Sporobacter termitidis DSM 10068</name>
    <dbReference type="NCBI Taxonomy" id="1123282"/>
    <lineage>
        <taxon>Bacteria</taxon>
        <taxon>Bacillati</taxon>
        <taxon>Bacillota</taxon>
        <taxon>Clostridia</taxon>
        <taxon>Eubacteriales</taxon>
        <taxon>Oscillospiraceae</taxon>
        <taxon>Sporobacter</taxon>
    </lineage>
</organism>
<evidence type="ECO:0000313" key="4">
    <source>
        <dbReference type="EMBL" id="SHH61624.1"/>
    </source>
</evidence>
<evidence type="ECO:0000256" key="1">
    <source>
        <dbReference type="SAM" id="MobiDB-lite"/>
    </source>
</evidence>
<dbReference type="PANTHER" id="PTHR34978">
    <property type="entry name" value="POSSIBLE SENSOR-TRANSDUCER PROTEIN BLAR"/>
    <property type="match status" value="1"/>
</dbReference>
<dbReference type="OrthoDB" id="9804799at2"/>
<keyword evidence="2" id="KW-0812">Transmembrane</keyword>
<feature type="transmembrane region" description="Helical" evidence="2">
    <location>
        <begin position="318"/>
        <end position="339"/>
    </location>
</feature>
<gene>
    <name evidence="4" type="ORF">SAMN02745823_00491</name>
</gene>
<dbReference type="STRING" id="1123282.SAMN02745823_00491"/>
<feature type="transmembrane region" description="Helical" evidence="2">
    <location>
        <begin position="6"/>
        <end position="26"/>
    </location>
</feature>
<dbReference type="EMBL" id="FQXV01000001">
    <property type="protein sequence ID" value="SHH61624.1"/>
    <property type="molecule type" value="Genomic_DNA"/>
</dbReference>
<dbReference type="InterPro" id="IPR052173">
    <property type="entry name" value="Beta-lactam_resp_regulator"/>
</dbReference>
<keyword evidence="2" id="KW-1133">Transmembrane helix</keyword>
<name>A0A1M5UF15_9FIRM</name>
<protein>
    <submittedName>
        <fullName evidence="4">Signal transducer regulating beta-lactamase production, contains metallopeptidase domain</fullName>
    </submittedName>
</protein>
<dbReference type="Pfam" id="PF05569">
    <property type="entry name" value="Peptidase_M56"/>
    <property type="match status" value="1"/>
</dbReference>
<feature type="region of interest" description="Disordered" evidence="1">
    <location>
        <begin position="79"/>
        <end position="108"/>
    </location>
</feature>
<accession>A0A1M5UF15</accession>
<feature type="compositionally biased region" description="Polar residues" evidence="1">
    <location>
        <begin position="82"/>
        <end position="108"/>
    </location>
</feature>
<reference evidence="4 5" key="1">
    <citation type="submission" date="2016-11" db="EMBL/GenBank/DDBJ databases">
        <authorList>
            <person name="Jaros S."/>
            <person name="Januszkiewicz K."/>
            <person name="Wedrychowicz H."/>
        </authorList>
    </citation>
    <scope>NUCLEOTIDE SEQUENCE [LARGE SCALE GENOMIC DNA]</scope>
    <source>
        <strain evidence="4 5">DSM 10068</strain>
    </source>
</reference>
<dbReference type="InterPro" id="IPR008756">
    <property type="entry name" value="Peptidase_M56"/>
</dbReference>
<feature type="transmembrane region" description="Helical" evidence="2">
    <location>
        <begin position="33"/>
        <end position="51"/>
    </location>
</feature>
<evidence type="ECO:0000259" key="3">
    <source>
        <dbReference type="Pfam" id="PF05569"/>
    </source>
</evidence>
<dbReference type="RefSeq" id="WP_073076029.1">
    <property type="nucleotide sequence ID" value="NZ_FQXV01000001.1"/>
</dbReference>
<feature type="transmembrane region" description="Helical" evidence="2">
    <location>
        <begin position="116"/>
        <end position="137"/>
    </location>
</feature>
<proteinExistence type="predicted"/>
<dbReference type="CDD" id="cd07341">
    <property type="entry name" value="M56_BlaR1_MecR1_like"/>
    <property type="match status" value="1"/>
</dbReference>
<evidence type="ECO:0000256" key="2">
    <source>
        <dbReference type="SAM" id="Phobius"/>
    </source>
</evidence>
<keyword evidence="2" id="KW-0472">Membrane</keyword>
<dbReference type="Proteomes" id="UP000183995">
    <property type="component" value="Unassembled WGS sequence"/>
</dbReference>
<keyword evidence="5" id="KW-1185">Reference proteome</keyword>
<feature type="domain" description="Peptidase M56" evidence="3">
    <location>
        <begin position="8"/>
        <end position="306"/>
    </location>
</feature>
<dbReference type="AlphaFoldDB" id="A0A1M5UF15"/>